<dbReference type="AlphaFoldDB" id="A0A6C2YGV3"/>
<gene>
    <name evidence="1" type="ORF">GMBLW1_33760</name>
</gene>
<dbReference type="EMBL" id="LR593887">
    <property type="protein sequence ID" value="VTR96586.1"/>
    <property type="molecule type" value="Genomic_DNA"/>
</dbReference>
<organism evidence="1">
    <name type="scientific">Tuwongella immobilis</name>
    <dbReference type="NCBI Taxonomy" id="692036"/>
    <lineage>
        <taxon>Bacteria</taxon>
        <taxon>Pseudomonadati</taxon>
        <taxon>Planctomycetota</taxon>
        <taxon>Planctomycetia</taxon>
        <taxon>Gemmatales</taxon>
        <taxon>Gemmataceae</taxon>
        <taxon>Tuwongella</taxon>
    </lineage>
</organism>
<dbReference type="InParanoid" id="A0A6C2YGV3"/>
<evidence type="ECO:0000313" key="2">
    <source>
        <dbReference type="Proteomes" id="UP000464378"/>
    </source>
</evidence>
<name>A0A6C2YGV3_9BACT</name>
<protein>
    <submittedName>
        <fullName evidence="1">Uncharacterized protein</fullName>
    </submittedName>
</protein>
<dbReference type="EMBL" id="LR586016">
    <property type="protein sequence ID" value="VIP00584.1"/>
    <property type="molecule type" value="Genomic_DNA"/>
</dbReference>
<dbReference type="RefSeq" id="WP_162655792.1">
    <property type="nucleotide sequence ID" value="NZ_LR593887.1"/>
</dbReference>
<reference evidence="1" key="1">
    <citation type="submission" date="2019-04" db="EMBL/GenBank/DDBJ databases">
        <authorList>
            <consortium name="Science for Life Laboratories"/>
        </authorList>
    </citation>
    <scope>NUCLEOTIDE SEQUENCE</scope>
    <source>
        <strain evidence="1">MBLW1</strain>
    </source>
</reference>
<evidence type="ECO:0000313" key="1">
    <source>
        <dbReference type="EMBL" id="VIP00584.1"/>
    </source>
</evidence>
<proteinExistence type="predicted"/>
<keyword evidence="2" id="KW-1185">Reference proteome</keyword>
<dbReference type="KEGG" id="tim:GMBLW1_33760"/>
<accession>A0A6C2YGV3</accession>
<dbReference type="Proteomes" id="UP000464378">
    <property type="component" value="Chromosome"/>
</dbReference>
<sequence>MHPYTGLADTFKCNLYLNTKLELSLPRETVLTLFESLQKSFPTLTDLDRRDDGEITVEEDREQSAYRWIRLSPRRLAAGCVNPQSHEFAQDFHTRILEIAPYHLGLSGLDTDILDITWTFELDYTGNHDDLVAEAIGRQTAFESMLTIPNSKIVSFEPWATIALDDECRLQFRVSIETRTTGYQIRTGRFPDAPISVHCTLRQFWSKQGSRRFLDAYHSQTSQLHELVDQHVIPQIVRPLQQAIASR</sequence>